<dbReference type="InterPro" id="IPR029063">
    <property type="entry name" value="SAM-dependent_MTases_sf"/>
</dbReference>
<evidence type="ECO:0000256" key="3">
    <source>
        <dbReference type="ARBA" id="ARBA00022691"/>
    </source>
</evidence>
<dbReference type="PANTHER" id="PTHR43464">
    <property type="entry name" value="METHYLTRANSFERASE"/>
    <property type="match status" value="1"/>
</dbReference>
<dbReference type="Pfam" id="PF13847">
    <property type="entry name" value="Methyltransf_31"/>
    <property type="match status" value="1"/>
</dbReference>
<evidence type="ECO:0000256" key="1">
    <source>
        <dbReference type="ARBA" id="ARBA00022603"/>
    </source>
</evidence>
<dbReference type="SUPFAM" id="SSF53335">
    <property type="entry name" value="S-adenosyl-L-methionine-dependent methyltransferases"/>
    <property type="match status" value="1"/>
</dbReference>
<dbReference type="GO" id="GO:0008168">
    <property type="term" value="F:methyltransferase activity"/>
    <property type="evidence" value="ECO:0007669"/>
    <property type="project" value="UniProtKB-KW"/>
</dbReference>
<reference evidence="5 6" key="1">
    <citation type="submission" date="2023-04" db="EMBL/GenBank/DDBJ databases">
        <title>Draft genome sequence of acteroides sedimenti strain YN3PY1.</title>
        <authorList>
            <person name="Yoshida N."/>
        </authorList>
    </citation>
    <scope>NUCLEOTIDE SEQUENCE [LARGE SCALE GENOMIC DNA]</scope>
    <source>
        <strain evidence="5 6">YN3PY1</strain>
    </source>
</reference>
<keyword evidence="2" id="KW-0808">Transferase</keyword>
<feature type="domain" description="Methyltransferase" evidence="4">
    <location>
        <begin position="39"/>
        <end position="166"/>
    </location>
</feature>
<sequence>METKKKRQMVCPVQMAGLLDNRLRRLIQNPKKLLEPYIQDGMTILDVGCGPGFFSIEMAKMLTHTGKVIAADLQEGMLDIVKRKILGTELEARIELHKCAEDKIGISEKVDFVIAFYMVHEVSNQESLFRELKSILKPNGKIYIIEPKFHVSKNSFEKMKDKTTELGFQIAETPKFVFSRAVVLTIN</sequence>
<evidence type="ECO:0000313" key="6">
    <source>
        <dbReference type="Proteomes" id="UP001496674"/>
    </source>
</evidence>
<dbReference type="Gene3D" id="3.40.50.150">
    <property type="entry name" value="Vaccinia Virus protein VP39"/>
    <property type="match status" value="1"/>
</dbReference>
<proteinExistence type="predicted"/>
<dbReference type="InterPro" id="IPR025714">
    <property type="entry name" value="Methyltranfer_dom"/>
</dbReference>
<name>A0ABN6Z2D0_9BACE</name>
<dbReference type="PANTHER" id="PTHR43464:SF19">
    <property type="entry name" value="UBIQUINONE BIOSYNTHESIS O-METHYLTRANSFERASE, MITOCHONDRIAL"/>
    <property type="match status" value="1"/>
</dbReference>
<accession>A0ABN6Z2D0</accession>
<evidence type="ECO:0000256" key="2">
    <source>
        <dbReference type="ARBA" id="ARBA00022679"/>
    </source>
</evidence>
<dbReference type="RefSeq" id="WP_353333953.1">
    <property type="nucleotide sequence ID" value="NZ_AP028055.1"/>
</dbReference>
<dbReference type="Proteomes" id="UP001496674">
    <property type="component" value="Chromosome"/>
</dbReference>
<organism evidence="5 6">
    <name type="scientific">Bacteroides sedimenti</name>
    <dbReference type="NCBI Taxonomy" id="2136147"/>
    <lineage>
        <taxon>Bacteria</taxon>
        <taxon>Pseudomonadati</taxon>
        <taxon>Bacteroidota</taxon>
        <taxon>Bacteroidia</taxon>
        <taxon>Bacteroidales</taxon>
        <taxon>Bacteroidaceae</taxon>
        <taxon>Bacteroides</taxon>
    </lineage>
</organism>
<dbReference type="CDD" id="cd02440">
    <property type="entry name" value="AdoMet_MTases"/>
    <property type="match status" value="1"/>
</dbReference>
<dbReference type="EMBL" id="AP028055">
    <property type="protein sequence ID" value="BEG98752.1"/>
    <property type="molecule type" value="Genomic_DNA"/>
</dbReference>
<evidence type="ECO:0000259" key="4">
    <source>
        <dbReference type="Pfam" id="PF13847"/>
    </source>
</evidence>
<protein>
    <submittedName>
        <fullName evidence="5">Type 11 methyltransferase</fullName>
    </submittedName>
</protein>
<evidence type="ECO:0000313" key="5">
    <source>
        <dbReference type="EMBL" id="BEG98752.1"/>
    </source>
</evidence>
<gene>
    <name evidence="5" type="ORF">BSYN_10170</name>
</gene>
<keyword evidence="6" id="KW-1185">Reference proteome</keyword>
<dbReference type="GO" id="GO:0032259">
    <property type="term" value="P:methylation"/>
    <property type="evidence" value="ECO:0007669"/>
    <property type="project" value="UniProtKB-KW"/>
</dbReference>
<keyword evidence="3" id="KW-0949">S-adenosyl-L-methionine</keyword>
<keyword evidence="1 5" id="KW-0489">Methyltransferase</keyword>